<accession>A0A9P7UE77</accession>
<dbReference type="InterPro" id="IPR036864">
    <property type="entry name" value="Zn2-C6_fun-type_DNA-bd_sf"/>
</dbReference>
<dbReference type="PROSITE" id="PS50048">
    <property type="entry name" value="ZN2_CY6_FUNGAL_2"/>
    <property type="match status" value="1"/>
</dbReference>
<dbReference type="Pfam" id="PF00172">
    <property type="entry name" value="Zn_clus"/>
    <property type="match status" value="1"/>
</dbReference>
<evidence type="ECO:0000256" key="1">
    <source>
        <dbReference type="ARBA" id="ARBA00004123"/>
    </source>
</evidence>
<proteinExistence type="predicted"/>
<dbReference type="CDD" id="cd00067">
    <property type="entry name" value="GAL4"/>
    <property type="match status" value="1"/>
</dbReference>
<dbReference type="EMBL" id="JAESDN010000003">
    <property type="protein sequence ID" value="KAG7053364.1"/>
    <property type="molecule type" value="Genomic_DNA"/>
</dbReference>
<dbReference type="PANTHER" id="PTHR37534:SF46">
    <property type="entry name" value="ZN(II)2CYS6 TRANSCRIPTION FACTOR (EUROFUNG)"/>
    <property type="match status" value="1"/>
</dbReference>
<evidence type="ECO:0000313" key="5">
    <source>
        <dbReference type="Proteomes" id="UP000699042"/>
    </source>
</evidence>
<keyword evidence="2" id="KW-0539">Nucleus</keyword>
<dbReference type="Pfam" id="PF11951">
    <property type="entry name" value="Fungal_trans_2"/>
    <property type="match status" value="1"/>
</dbReference>
<evidence type="ECO:0000256" key="2">
    <source>
        <dbReference type="ARBA" id="ARBA00023242"/>
    </source>
</evidence>
<organism evidence="4 5">
    <name type="scientific">Colletotrichum scovillei</name>
    <dbReference type="NCBI Taxonomy" id="1209932"/>
    <lineage>
        <taxon>Eukaryota</taxon>
        <taxon>Fungi</taxon>
        <taxon>Dikarya</taxon>
        <taxon>Ascomycota</taxon>
        <taxon>Pezizomycotina</taxon>
        <taxon>Sordariomycetes</taxon>
        <taxon>Hypocreomycetidae</taxon>
        <taxon>Glomerellales</taxon>
        <taxon>Glomerellaceae</taxon>
        <taxon>Colletotrichum</taxon>
        <taxon>Colletotrichum acutatum species complex</taxon>
    </lineage>
</organism>
<dbReference type="GO" id="GO:0000981">
    <property type="term" value="F:DNA-binding transcription factor activity, RNA polymerase II-specific"/>
    <property type="evidence" value="ECO:0007669"/>
    <property type="project" value="InterPro"/>
</dbReference>
<dbReference type="Gene3D" id="4.10.240.10">
    <property type="entry name" value="Zn(2)-C6 fungal-type DNA-binding domain"/>
    <property type="match status" value="1"/>
</dbReference>
<dbReference type="SUPFAM" id="SSF57701">
    <property type="entry name" value="Zn2/Cys6 DNA-binding domain"/>
    <property type="match status" value="1"/>
</dbReference>
<comment type="caution">
    <text evidence="4">The sequence shown here is derived from an EMBL/GenBank/DDBJ whole genome shotgun (WGS) entry which is preliminary data.</text>
</comment>
<dbReference type="InterPro" id="IPR001138">
    <property type="entry name" value="Zn2Cys6_DnaBD"/>
</dbReference>
<protein>
    <submittedName>
        <fullName evidence="4">Component of the argr regulatory complex</fullName>
    </submittedName>
</protein>
<dbReference type="InterPro" id="IPR021858">
    <property type="entry name" value="Fun_TF"/>
</dbReference>
<dbReference type="GO" id="GO:0005634">
    <property type="term" value="C:nucleus"/>
    <property type="evidence" value="ECO:0007669"/>
    <property type="project" value="UniProtKB-SubCell"/>
</dbReference>
<dbReference type="GO" id="GO:0008270">
    <property type="term" value="F:zinc ion binding"/>
    <property type="evidence" value="ECO:0007669"/>
    <property type="project" value="InterPro"/>
</dbReference>
<evidence type="ECO:0000259" key="3">
    <source>
        <dbReference type="PROSITE" id="PS50048"/>
    </source>
</evidence>
<name>A0A9P7UE77_9PEZI</name>
<comment type="subcellular location">
    <subcellularLocation>
        <location evidence="1">Nucleus</location>
    </subcellularLocation>
</comment>
<dbReference type="PANTHER" id="PTHR37534">
    <property type="entry name" value="TRANSCRIPTIONAL ACTIVATOR PROTEIN UGA3"/>
    <property type="match status" value="1"/>
</dbReference>
<dbReference type="AlphaFoldDB" id="A0A9P7UE77"/>
<dbReference type="PROSITE" id="PS00463">
    <property type="entry name" value="ZN2_CY6_FUNGAL_1"/>
    <property type="match status" value="1"/>
</dbReference>
<reference evidence="4" key="1">
    <citation type="submission" date="2021-05" db="EMBL/GenBank/DDBJ databases">
        <title>Comparative genomics of three Colletotrichum scovillei strains and genetic complementation revealed genes involved fungal growth and virulence on chili pepper.</title>
        <authorList>
            <person name="Hsieh D.-K."/>
            <person name="Chuang S.-C."/>
            <person name="Chen C.-Y."/>
            <person name="Chao Y.-T."/>
            <person name="Lu M.-Y.J."/>
            <person name="Lee M.-H."/>
            <person name="Shih M.-C."/>
        </authorList>
    </citation>
    <scope>NUCLEOTIDE SEQUENCE</scope>
    <source>
        <strain evidence="4">Coll-153</strain>
    </source>
</reference>
<dbReference type="Proteomes" id="UP000699042">
    <property type="component" value="Unassembled WGS sequence"/>
</dbReference>
<evidence type="ECO:0000313" key="4">
    <source>
        <dbReference type="EMBL" id="KAG7053364.1"/>
    </source>
</evidence>
<feature type="domain" description="Zn(2)-C6 fungal-type" evidence="3">
    <location>
        <begin position="20"/>
        <end position="48"/>
    </location>
</feature>
<dbReference type="SMART" id="SM00066">
    <property type="entry name" value="GAL4"/>
    <property type="match status" value="1"/>
</dbReference>
<sequence length="715" mass="80168">MSYPRPATYLGRRRTKTFTGCWTCRSRKVKCDEAKPHCSPCKVRRLDCQGYGVRLQWLHPETTVPSDSNLSDIELANDASASRSRRRQLPVSPTQQVLAWNQVEGILKLIDSVEPSSGTSLSGDVGINVENFGVFDARTLSTFDSRSTAGTFLPQDPLTIAETCDEESERMLGTDLALYTSSPSVPSPERQQILPSPSHSEAEAAWELCNLHVQGPSETEANSLGTGFAQDHSDNLQDEGVADKVSSSSSEHQCWPGISVSTELSRPPITVISERERFLMHHYMHRVVNIFCVIDNAKSPWKTIHLPRAIQGAGELSVMGATSRIRNALRNALLSISAYYLSNVQVSEKKLEVESNWVEAATLYRYNAIGLLKQAVEVDLHAPERPKYKEFLATMLSMITINVMSGDTSTCDVHLNGAQQLIIHMGKGKPRLSSKARALHRIYYYLRVIYESTATLRSSTCRFSPSSGEGVLHMPHSPGQQVSTNAFPFPDEDTISTCSEPAHAASEMASYECIYGIPQSLLVLLQRTSDVIDRIDAARKAHGITSIPKDLDRMCDDIERDIFDWPLDVELTRYRDADIGTSFEIIYHQTHSFHNALIIYFSQNVRLLSHRYLRQYVTEVLHDIEAIETIKTETKLLAAPLFWPAFMAATEAHDQRLQDRFRQWYTKVAVYGIKAVRTGTQVVYEVWKRGPSSDGRVTSQWRTVVEETGTTLMLT</sequence>
<gene>
    <name evidence="4" type="ORF">JMJ77_000453</name>
</gene>
<keyword evidence="5" id="KW-1185">Reference proteome</keyword>